<protein>
    <submittedName>
        <fullName evidence="7">Membrane protein</fullName>
    </submittedName>
</protein>
<keyword evidence="8" id="KW-1185">Reference proteome</keyword>
<dbReference type="Proteomes" id="UP000031104">
    <property type="component" value="Chromosome"/>
</dbReference>
<reference evidence="7 8" key="1">
    <citation type="submission" date="2014-12" db="EMBL/GenBank/DDBJ databases">
        <title>Complete genome sequence of Francisella guanzhouensis strain 08HL01032 isolated from air-conditioning system in China.</title>
        <authorList>
            <person name="Svensson D."/>
            <person name="Ohrman C."/>
            <person name="Backman S."/>
            <person name="Karlsson E."/>
            <person name="Nilsson E."/>
            <person name="Bystrom M."/>
            <person name="Larkeryd A."/>
            <person name="Stenberg P."/>
            <person name="Scholtz H.C."/>
            <person name="Forsman M."/>
            <person name="Sjodin A."/>
        </authorList>
    </citation>
    <scope>NUCLEOTIDE SEQUENCE [LARGE SCALE GENOMIC DNA]</scope>
    <source>
        <strain evidence="7 8">08HL01032</strain>
    </source>
</reference>
<dbReference type="HOGENOM" id="CLU_163936_0_0_6"/>
<proteinExistence type="predicted"/>
<evidence type="ECO:0000256" key="5">
    <source>
        <dbReference type="ARBA" id="ARBA00023136"/>
    </source>
</evidence>
<keyword evidence="3 6" id="KW-0812">Transmembrane</keyword>
<evidence type="ECO:0000256" key="2">
    <source>
        <dbReference type="ARBA" id="ARBA00022475"/>
    </source>
</evidence>
<name>A0A0A8E2V4_9GAMM</name>
<dbReference type="RefSeq" id="WP_039123120.1">
    <property type="nucleotide sequence ID" value="NZ_CP010427.1"/>
</dbReference>
<dbReference type="KEGG" id="fgu:SD28_00725"/>
<comment type="subcellular location">
    <subcellularLocation>
        <location evidence="1">Cell membrane</location>
        <topology evidence="1">Multi-pass membrane protein</topology>
    </subcellularLocation>
</comment>
<evidence type="ECO:0000313" key="8">
    <source>
        <dbReference type="Proteomes" id="UP000031104"/>
    </source>
</evidence>
<sequence length="123" mass="14086">MLANVKIDFKRFLVVQILLLFFGCIATLFFYGGLYAHSFLLGGLVMFLANLMFFMRLVVNKQFSPAIEIMIFFLSELLKLSIVGIVTILLAIYVKPKLFPYIFGIVLLQLAVCFLPLLLKRVR</sequence>
<dbReference type="STRING" id="594679.SD28_00725"/>
<feature type="transmembrane region" description="Helical" evidence="6">
    <location>
        <begin position="98"/>
        <end position="119"/>
    </location>
</feature>
<feature type="transmembrane region" description="Helical" evidence="6">
    <location>
        <begin position="12"/>
        <end position="33"/>
    </location>
</feature>
<feature type="transmembrane region" description="Helical" evidence="6">
    <location>
        <begin position="39"/>
        <end position="59"/>
    </location>
</feature>
<dbReference type="EMBL" id="CP010427">
    <property type="protein sequence ID" value="AJC48289.1"/>
    <property type="molecule type" value="Genomic_DNA"/>
</dbReference>
<keyword evidence="2" id="KW-1003">Cell membrane</keyword>
<dbReference type="AlphaFoldDB" id="A0A0A8E2V4"/>
<evidence type="ECO:0000313" key="7">
    <source>
        <dbReference type="EMBL" id="AJC48289.1"/>
    </source>
</evidence>
<organism evidence="7 8">
    <name type="scientific">Allofrancisella guangzhouensis</name>
    <dbReference type="NCBI Taxonomy" id="594679"/>
    <lineage>
        <taxon>Bacteria</taxon>
        <taxon>Pseudomonadati</taxon>
        <taxon>Pseudomonadota</taxon>
        <taxon>Gammaproteobacteria</taxon>
        <taxon>Thiotrichales</taxon>
        <taxon>Francisellaceae</taxon>
        <taxon>Allofrancisella</taxon>
    </lineage>
</organism>
<accession>A0A0A8E2V4</accession>
<dbReference type="InterPro" id="IPR005598">
    <property type="entry name" value="ATP_synth_I"/>
</dbReference>
<dbReference type="PROSITE" id="PS51257">
    <property type="entry name" value="PROKAR_LIPOPROTEIN"/>
    <property type="match status" value="1"/>
</dbReference>
<dbReference type="OrthoDB" id="5604534at2"/>
<evidence type="ECO:0000256" key="4">
    <source>
        <dbReference type="ARBA" id="ARBA00022989"/>
    </source>
</evidence>
<feature type="transmembrane region" description="Helical" evidence="6">
    <location>
        <begin position="71"/>
        <end position="92"/>
    </location>
</feature>
<keyword evidence="4 6" id="KW-1133">Transmembrane helix</keyword>
<dbReference type="GO" id="GO:0005886">
    <property type="term" value="C:plasma membrane"/>
    <property type="evidence" value="ECO:0007669"/>
    <property type="project" value="UniProtKB-SubCell"/>
</dbReference>
<gene>
    <name evidence="7" type="ORF">SD28_00725</name>
</gene>
<evidence type="ECO:0000256" key="3">
    <source>
        <dbReference type="ARBA" id="ARBA00022692"/>
    </source>
</evidence>
<evidence type="ECO:0000256" key="1">
    <source>
        <dbReference type="ARBA" id="ARBA00004651"/>
    </source>
</evidence>
<evidence type="ECO:0000256" key="6">
    <source>
        <dbReference type="SAM" id="Phobius"/>
    </source>
</evidence>
<dbReference type="Pfam" id="PF03899">
    <property type="entry name" value="ATP-synt_I"/>
    <property type="match status" value="1"/>
</dbReference>
<keyword evidence="5 6" id="KW-0472">Membrane</keyword>